<organism evidence="1 2">
    <name type="scientific">Trifolium medium</name>
    <dbReference type="NCBI Taxonomy" id="97028"/>
    <lineage>
        <taxon>Eukaryota</taxon>
        <taxon>Viridiplantae</taxon>
        <taxon>Streptophyta</taxon>
        <taxon>Embryophyta</taxon>
        <taxon>Tracheophyta</taxon>
        <taxon>Spermatophyta</taxon>
        <taxon>Magnoliopsida</taxon>
        <taxon>eudicotyledons</taxon>
        <taxon>Gunneridae</taxon>
        <taxon>Pentapetalae</taxon>
        <taxon>rosids</taxon>
        <taxon>fabids</taxon>
        <taxon>Fabales</taxon>
        <taxon>Fabaceae</taxon>
        <taxon>Papilionoideae</taxon>
        <taxon>50 kb inversion clade</taxon>
        <taxon>NPAAA clade</taxon>
        <taxon>Hologalegina</taxon>
        <taxon>IRL clade</taxon>
        <taxon>Trifolieae</taxon>
        <taxon>Trifolium</taxon>
    </lineage>
</organism>
<proteinExistence type="predicted"/>
<feature type="non-terminal residue" evidence="1">
    <location>
        <position position="60"/>
    </location>
</feature>
<dbReference type="Proteomes" id="UP000265520">
    <property type="component" value="Unassembled WGS sequence"/>
</dbReference>
<dbReference type="AlphaFoldDB" id="A0A392UPC3"/>
<dbReference type="EMBL" id="LXQA010864261">
    <property type="protein sequence ID" value="MCI74607.1"/>
    <property type="molecule type" value="Genomic_DNA"/>
</dbReference>
<sequence>MFEGKSKCLAYPIPKSSKKVTSTLGFAVAMGDWVSSDDKKSQVLKTTSIQFQKLQKLLPT</sequence>
<name>A0A392UPC3_9FABA</name>
<comment type="caution">
    <text evidence="1">The sequence shown here is derived from an EMBL/GenBank/DDBJ whole genome shotgun (WGS) entry which is preliminary data.</text>
</comment>
<keyword evidence="2" id="KW-1185">Reference proteome</keyword>
<evidence type="ECO:0000313" key="1">
    <source>
        <dbReference type="EMBL" id="MCI74607.1"/>
    </source>
</evidence>
<accession>A0A392UPC3</accession>
<evidence type="ECO:0000313" key="2">
    <source>
        <dbReference type="Proteomes" id="UP000265520"/>
    </source>
</evidence>
<reference evidence="1 2" key="1">
    <citation type="journal article" date="2018" name="Front. Plant Sci.">
        <title>Red Clover (Trifolium pratense) and Zigzag Clover (T. medium) - A Picture of Genomic Similarities and Differences.</title>
        <authorList>
            <person name="Dluhosova J."/>
            <person name="Istvanek J."/>
            <person name="Nedelnik J."/>
            <person name="Repkova J."/>
        </authorList>
    </citation>
    <scope>NUCLEOTIDE SEQUENCE [LARGE SCALE GENOMIC DNA]</scope>
    <source>
        <strain evidence="2">cv. 10/8</strain>
        <tissue evidence="1">Leaf</tissue>
    </source>
</reference>
<protein>
    <submittedName>
        <fullName evidence="1">Uncharacterized protein</fullName>
    </submittedName>
</protein>